<organism evidence="1 2">
    <name type="scientific">Thelephora ganbajun</name>
    <name type="common">Ganba fungus</name>
    <dbReference type="NCBI Taxonomy" id="370292"/>
    <lineage>
        <taxon>Eukaryota</taxon>
        <taxon>Fungi</taxon>
        <taxon>Dikarya</taxon>
        <taxon>Basidiomycota</taxon>
        <taxon>Agaricomycotina</taxon>
        <taxon>Agaricomycetes</taxon>
        <taxon>Thelephorales</taxon>
        <taxon>Thelephoraceae</taxon>
        <taxon>Thelephora</taxon>
    </lineage>
</organism>
<keyword evidence="2" id="KW-1185">Reference proteome</keyword>
<name>A0ACB6ZWX4_THEGA</name>
<evidence type="ECO:0000313" key="2">
    <source>
        <dbReference type="Proteomes" id="UP000886501"/>
    </source>
</evidence>
<comment type="caution">
    <text evidence="1">The sequence shown here is derived from an EMBL/GenBank/DDBJ whole genome shotgun (WGS) entry which is preliminary data.</text>
</comment>
<sequence>MSSIPLRAVSSARPDTDGLVPRTPHSRSGRFDEADLGVPKGTSEDEDSHGLSDSDPLLRDEDTTEDSPLQPTTPKPLSNSTRFSIIGLAVLLFLTFLVGVVYRKSEEVEEVHDYEAKVHGEHSDLTLISYENYTKFPLTPKQYRTECRNMHRGEMRHMAYWTDLRVDVPHPSSASGVCKSTVTYMLGSEVGLMGDLGLLAQVAALADSQQRTFFVDDSQWNRGKWSDYFSDISLLRPGPEPGCKPPPPEELVACPRSARHWVVSSQTAIYHLGHSFFEEFEDPYSIGLGRLKPIYEMALSSFLQVILPSPRMATLIRKTRDELVSDAENESLKYLGVHIRRGDRLGLTWKYHKTHLPTNLYVDAALETWQRLDPKSEGSPLFYIASDSPAALEEFLEQLPSNVRAFSLVWSDDEQLKAIASPRSYVQEEFNTLSEEERIRLTKGMIVDFALLTGLWINERDPDVRPYATVCGLSSTVCRLSALGFGWDGAFGSLAAEIDNTVKRWVEIDNAGGLVPQWEPFELFE</sequence>
<accession>A0ACB6ZWX4</accession>
<protein>
    <submittedName>
        <fullName evidence="1">Uncharacterized protein</fullName>
    </submittedName>
</protein>
<evidence type="ECO:0000313" key="1">
    <source>
        <dbReference type="EMBL" id="KAF9654102.1"/>
    </source>
</evidence>
<dbReference type="EMBL" id="MU117961">
    <property type="protein sequence ID" value="KAF9654102.1"/>
    <property type="molecule type" value="Genomic_DNA"/>
</dbReference>
<reference evidence="1" key="2">
    <citation type="journal article" date="2020" name="Nat. Commun.">
        <title>Large-scale genome sequencing of mycorrhizal fungi provides insights into the early evolution of symbiotic traits.</title>
        <authorList>
            <person name="Miyauchi S."/>
            <person name="Kiss E."/>
            <person name="Kuo A."/>
            <person name="Drula E."/>
            <person name="Kohler A."/>
            <person name="Sanchez-Garcia M."/>
            <person name="Morin E."/>
            <person name="Andreopoulos B."/>
            <person name="Barry K.W."/>
            <person name="Bonito G."/>
            <person name="Buee M."/>
            <person name="Carver A."/>
            <person name="Chen C."/>
            <person name="Cichocki N."/>
            <person name="Clum A."/>
            <person name="Culley D."/>
            <person name="Crous P.W."/>
            <person name="Fauchery L."/>
            <person name="Girlanda M."/>
            <person name="Hayes R.D."/>
            <person name="Keri Z."/>
            <person name="LaButti K."/>
            <person name="Lipzen A."/>
            <person name="Lombard V."/>
            <person name="Magnuson J."/>
            <person name="Maillard F."/>
            <person name="Murat C."/>
            <person name="Nolan M."/>
            <person name="Ohm R.A."/>
            <person name="Pangilinan J."/>
            <person name="Pereira M.F."/>
            <person name="Perotto S."/>
            <person name="Peter M."/>
            <person name="Pfister S."/>
            <person name="Riley R."/>
            <person name="Sitrit Y."/>
            <person name="Stielow J.B."/>
            <person name="Szollosi G."/>
            <person name="Zifcakova L."/>
            <person name="Stursova M."/>
            <person name="Spatafora J.W."/>
            <person name="Tedersoo L."/>
            <person name="Vaario L.M."/>
            <person name="Yamada A."/>
            <person name="Yan M."/>
            <person name="Wang P."/>
            <person name="Xu J."/>
            <person name="Bruns T."/>
            <person name="Baldrian P."/>
            <person name="Vilgalys R."/>
            <person name="Dunand C."/>
            <person name="Henrissat B."/>
            <person name="Grigoriev I.V."/>
            <person name="Hibbett D."/>
            <person name="Nagy L.G."/>
            <person name="Martin F.M."/>
        </authorList>
    </citation>
    <scope>NUCLEOTIDE SEQUENCE</scope>
    <source>
        <strain evidence="1">P2</strain>
    </source>
</reference>
<gene>
    <name evidence="1" type="ORF">BDM02DRAFT_3133580</name>
</gene>
<reference evidence="1" key="1">
    <citation type="submission" date="2019-10" db="EMBL/GenBank/DDBJ databases">
        <authorList>
            <consortium name="DOE Joint Genome Institute"/>
            <person name="Kuo A."/>
            <person name="Miyauchi S."/>
            <person name="Kiss E."/>
            <person name="Drula E."/>
            <person name="Kohler A."/>
            <person name="Sanchez-Garcia M."/>
            <person name="Andreopoulos B."/>
            <person name="Barry K.W."/>
            <person name="Bonito G."/>
            <person name="Buee M."/>
            <person name="Carver A."/>
            <person name="Chen C."/>
            <person name="Cichocki N."/>
            <person name="Clum A."/>
            <person name="Culley D."/>
            <person name="Crous P.W."/>
            <person name="Fauchery L."/>
            <person name="Girlanda M."/>
            <person name="Hayes R."/>
            <person name="Keri Z."/>
            <person name="Labutti K."/>
            <person name="Lipzen A."/>
            <person name="Lombard V."/>
            <person name="Magnuson J."/>
            <person name="Maillard F."/>
            <person name="Morin E."/>
            <person name="Murat C."/>
            <person name="Nolan M."/>
            <person name="Ohm R."/>
            <person name="Pangilinan J."/>
            <person name="Pereira M."/>
            <person name="Perotto S."/>
            <person name="Peter M."/>
            <person name="Riley R."/>
            <person name="Sitrit Y."/>
            <person name="Stielow B."/>
            <person name="Szollosi G."/>
            <person name="Zifcakova L."/>
            <person name="Stursova M."/>
            <person name="Spatafora J.W."/>
            <person name="Tedersoo L."/>
            <person name="Vaario L.-M."/>
            <person name="Yamada A."/>
            <person name="Yan M."/>
            <person name="Wang P."/>
            <person name="Xu J."/>
            <person name="Bruns T."/>
            <person name="Baldrian P."/>
            <person name="Vilgalys R."/>
            <person name="Henrissat B."/>
            <person name="Grigoriev I.V."/>
            <person name="Hibbett D."/>
            <person name="Nagy L.G."/>
            <person name="Martin F.M."/>
        </authorList>
    </citation>
    <scope>NUCLEOTIDE SEQUENCE</scope>
    <source>
        <strain evidence="1">P2</strain>
    </source>
</reference>
<dbReference type="Proteomes" id="UP000886501">
    <property type="component" value="Unassembled WGS sequence"/>
</dbReference>
<proteinExistence type="predicted"/>